<evidence type="ECO:0000313" key="1">
    <source>
        <dbReference type="EMBL" id="CAA9442014.1"/>
    </source>
</evidence>
<accession>A0A6J4QFR9</accession>
<protein>
    <submittedName>
        <fullName evidence="1">Uncharacterized protein</fullName>
    </submittedName>
</protein>
<dbReference type="EMBL" id="CADCVH010000001">
    <property type="protein sequence ID" value="CAA9442014.1"/>
    <property type="molecule type" value="Genomic_DNA"/>
</dbReference>
<organism evidence="1">
    <name type="scientific">uncultured Rubrobacteraceae bacterium</name>
    <dbReference type="NCBI Taxonomy" id="349277"/>
    <lineage>
        <taxon>Bacteria</taxon>
        <taxon>Bacillati</taxon>
        <taxon>Actinomycetota</taxon>
        <taxon>Rubrobacteria</taxon>
        <taxon>Rubrobacterales</taxon>
        <taxon>Rubrobacteraceae</taxon>
        <taxon>environmental samples</taxon>
    </lineage>
</organism>
<reference evidence="1" key="1">
    <citation type="submission" date="2020-02" db="EMBL/GenBank/DDBJ databases">
        <authorList>
            <person name="Meier V. D."/>
        </authorList>
    </citation>
    <scope>NUCLEOTIDE SEQUENCE</scope>
    <source>
        <strain evidence="1">AVDCRST_MAG02</strain>
    </source>
</reference>
<name>A0A6J4QFR9_9ACTN</name>
<proteinExistence type="predicted"/>
<dbReference type="AlphaFoldDB" id="A0A6J4QFR9"/>
<sequence>MRPHHPYPVAPRRRGIDRGTAFALGDEEPEKGLRLICIGSLLSDVVLDV</sequence>
<gene>
    <name evidence="1" type="ORF">AVDCRST_MAG02-157</name>
</gene>